<protein>
    <submittedName>
        <fullName evidence="2">MBL fold metallo-hydrolase</fullName>
    </submittedName>
</protein>
<evidence type="ECO:0000313" key="3">
    <source>
        <dbReference type="Proteomes" id="UP000234881"/>
    </source>
</evidence>
<accession>A0A2N5XV43</accession>
<dbReference type="InterPro" id="IPR036388">
    <property type="entry name" value="WH-like_DNA-bd_sf"/>
</dbReference>
<sequence length="304" mass="32995">MPSISFDRSFMPNYGQAVVLAPGVRRVTCNNPGPFTFHGTNSYIIGEGKVAILDPGPADKAHIEALLQATKGETISHILISHTHSDHSPGAELLQQRCGAAIYAEGHHRPARTLHLGEINPLDASADSKLEIDHFLKNGERIEGEGWALDVLHTPGHTANHLSFALPDGSGLFSADHVMAWSTSIVAPPDGSMADYMASLKALMKRKDAVYWPGHGGIVKEPESFLLGLRAHREMREAALIDRLDAGDETIAQMVAIVYKDVDRSLHGAASLSMFAQIEYLVARGFVVCQEAIPSLSAHYRLIR</sequence>
<dbReference type="Proteomes" id="UP000234881">
    <property type="component" value="Unassembled WGS sequence"/>
</dbReference>
<dbReference type="Pfam" id="PF00753">
    <property type="entry name" value="Lactamase_B"/>
    <property type="match status" value="1"/>
</dbReference>
<evidence type="ECO:0000313" key="2">
    <source>
        <dbReference type="EMBL" id="PLW78383.1"/>
    </source>
</evidence>
<dbReference type="InterPro" id="IPR001279">
    <property type="entry name" value="Metallo-B-lactamas"/>
</dbReference>
<name>A0A2N5XV43_9HYPH</name>
<reference evidence="2 3" key="1">
    <citation type="submission" date="2018-01" db="EMBL/GenBank/DDBJ databases">
        <title>The draft genome sequence of Cohaesibacter sp. H1304.</title>
        <authorList>
            <person name="Wang N.-N."/>
            <person name="Du Z.-J."/>
        </authorList>
    </citation>
    <scope>NUCLEOTIDE SEQUENCE [LARGE SCALE GENOMIC DNA]</scope>
    <source>
        <strain evidence="2 3">H1304</strain>
    </source>
</reference>
<dbReference type="Gene3D" id="3.60.15.10">
    <property type="entry name" value="Ribonuclease Z/Hydroxyacylglutathione hydrolase-like"/>
    <property type="match status" value="1"/>
</dbReference>
<dbReference type="Gene3D" id="1.10.10.10">
    <property type="entry name" value="Winged helix-like DNA-binding domain superfamily/Winged helix DNA-binding domain"/>
    <property type="match status" value="1"/>
</dbReference>
<dbReference type="OrthoDB" id="9788263at2"/>
<dbReference type="CDD" id="cd16278">
    <property type="entry name" value="metallo-hydrolase-like_MBL-fold"/>
    <property type="match status" value="1"/>
</dbReference>
<comment type="caution">
    <text evidence="2">The sequence shown here is derived from an EMBL/GenBank/DDBJ whole genome shotgun (WGS) entry which is preliminary data.</text>
</comment>
<dbReference type="RefSeq" id="WP_101532634.1">
    <property type="nucleotide sequence ID" value="NZ_PKUQ01000008.1"/>
</dbReference>
<dbReference type="EMBL" id="PKUQ01000008">
    <property type="protein sequence ID" value="PLW78383.1"/>
    <property type="molecule type" value="Genomic_DNA"/>
</dbReference>
<evidence type="ECO:0000259" key="1">
    <source>
        <dbReference type="SMART" id="SM00849"/>
    </source>
</evidence>
<dbReference type="SMART" id="SM00849">
    <property type="entry name" value="Lactamase_B"/>
    <property type="match status" value="1"/>
</dbReference>
<dbReference type="AlphaFoldDB" id="A0A2N5XV43"/>
<keyword evidence="3" id="KW-1185">Reference proteome</keyword>
<dbReference type="PANTHER" id="PTHR23131">
    <property type="entry name" value="ENDORIBONUCLEASE LACTB2"/>
    <property type="match status" value="1"/>
</dbReference>
<organism evidence="2 3">
    <name type="scientific">Cohaesibacter celericrescens</name>
    <dbReference type="NCBI Taxonomy" id="2067669"/>
    <lineage>
        <taxon>Bacteria</taxon>
        <taxon>Pseudomonadati</taxon>
        <taxon>Pseudomonadota</taxon>
        <taxon>Alphaproteobacteria</taxon>
        <taxon>Hyphomicrobiales</taxon>
        <taxon>Cohaesibacteraceae</taxon>
    </lineage>
</organism>
<dbReference type="GO" id="GO:0016787">
    <property type="term" value="F:hydrolase activity"/>
    <property type="evidence" value="ECO:0007669"/>
    <property type="project" value="UniProtKB-KW"/>
</dbReference>
<gene>
    <name evidence="2" type="ORF">C0081_04625</name>
</gene>
<keyword evidence="2" id="KW-0378">Hydrolase</keyword>
<dbReference type="InterPro" id="IPR036866">
    <property type="entry name" value="RibonucZ/Hydroxyglut_hydro"/>
</dbReference>
<dbReference type="Pfam" id="PF17778">
    <property type="entry name" value="WHD_BLACT"/>
    <property type="match status" value="1"/>
</dbReference>
<feature type="domain" description="Metallo-beta-lactamase" evidence="1">
    <location>
        <begin position="39"/>
        <end position="215"/>
    </location>
</feature>
<proteinExistence type="predicted"/>
<dbReference type="InterPro" id="IPR041516">
    <property type="entry name" value="LACTB2_WH"/>
</dbReference>
<dbReference type="SUPFAM" id="SSF56281">
    <property type="entry name" value="Metallo-hydrolase/oxidoreductase"/>
    <property type="match status" value="1"/>
</dbReference>
<dbReference type="PANTHER" id="PTHR23131:SF0">
    <property type="entry name" value="ENDORIBONUCLEASE LACTB2"/>
    <property type="match status" value="1"/>
</dbReference>
<dbReference type="InterPro" id="IPR050662">
    <property type="entry name" value="Sec-metab_biosynth-thioest"/>
</dbReference>